<reference evidence="1" key="1">
    <citation type="submission" date="2018-11" db="EMBL/GenBank/DDBJ databases">
        <authorList>
            <consortium name="Pathogen Informatics"/>
        </authorList>
    </citation>
    <scope>NUCLEOTIDE SEQUENCE</scope>
</reference>
<dbReference type="AlphaFoldDB" id="A0A3S5FD53"/>
<gene>
    <name evidence="1" type="ORF">PXEA_LOCUS10144</name>
</gene>
<comment type="caution">
    <text evidence="1">The sequence shown here is derived from an EMBL/GenBank/DDBJ whole genome shotgun (WGS) entry which is preliminary data.</text>
</comment>
<proteinExistence type="predicted"/>
<dbReference type="EMBL" id="CAAALY010029560">
    <property type="protein sequence ID" value="VEL16704.1"/>
    <property type="molecule type" value="Genomic_DNA"/>
</dbReference>
<evidence type="ECO:0000313" key="1">
    <source>
        <dbReference type="EMBL" id="VEL16704.1"/>
    </source>
</evidence>
<keyword evidence="2" id="KW-1185">Reference proteome</keyword>
<name>A0A3S5FD53_9PLAT</name>
<sequence>MCSLSTGLDVCTKQLAEDLLLRYNADSAIGPDAGVKIANHIVADFTDNDTSRRANVVLVNQKANATSGSCKELPSITSFSPSVCASGASFTGIESNAGGSRRTAESSRINIPLTVARVRSQRFGCVQCIEVCSQAC</sequence>
<protein>
    <submittedName>
        <fullName evidence="1">Uncharacterized protein</fullName>
    </submittedName>
</protein>
<dbReference type="Proteomes" id="UP000784294">
    <property type="component" value="Unassembled WGS sequence"/>
</dbReference>
<organism evidence="1 2">
    <name type="scientific">Protopolystoma xenopodis</name>
    <dbReference type="NCBI Taxonomy" id="117903"/>
    <lineage>
        <taxon>Eukaryota</taxon>
        <taxon>Metazoa</taxon>
        <taxon>Spiralia</taxon>
        <taxon>Lophotrochozoa</taxon>
        <taxon>Platyhelminthes</taxon>
        <taxon>Monogenea</taxon>
        <taxon>Polyopisthocotylea</taxon>
        <taxon>Polystomatidea</taxon>
        <taxon>Polystomatidae</taxon>
        <taxon>Protopolystoma</taxon>
    </lineage>
</organism>
<accession>A0A3S5FD53</accession>
<evidence type="ECO:0000313" key="2">
    <source>
        <dbReference type="Proteomes" id="UP000784294"/>
    </source>
</evidence>